<sequence>MALKRKTDNEGYDRKLDIQSKRRHEDSERMMLIRNIGNFRIFVPFSEIASRIGDLVRTAVGQELPRQLSGLQICRSPSVHHVGASGAKPILELRFANKVASTIYSNSKITPIQIELVDIRTEGIIREGPLSSVKIKICVLDGVFGKEDWTADQFDANILRSKDGKEPLLKGQTLIKLQNGVATIANHELTDNSHCTKSGSFRLGAKVAESSPIEELNIREGISEPFKVKDGRGKEYEKHHPPSLSDNICRLEGISKNGKIRKQLCSDGIKTVKDLLRRYTTNPSSLEQKFGRYWGKIIKHAEECDMNEYDYSEYSYPTNQQEGKIRLLFDPIYKLVGVSLNGHNYCRPHTLTAAADKKMVERAKQHAYKNLKDLIPINEATTTSLLAQLDASPNQSNLAPDFPTAQQGSTRHLCEAVHDPMPQSSTDAAAAGGNQQGFLYHLQFSPDPAYLLPDGNPSVFQLPVATPQDSSTTLLQRGTIPSYINPNFAMYTSKGGTRKSMWYRILAAFKCFV</sequence>
<dbReference type="Proteomes" id="UP000828941">
    <property type="component" value="Chromosome 13"/>
</dbReference>
<evidence type="ECO:0000313" key="2">
    <source>
        <dbReference type="Proteomes" id="UP000828941"/>
    </source>
</evidence>
<dbReference type="EMBL" id="CM039438">
    <property type="protein sequence ID" value="KAI4301724.1"/>
    <property type="molecule type" value="Genomic_DNA"/>
</dbReference>
<reference evidence="1 2" key="1">
    <citation type="journal article" date="2022" name="DNA Res.">
        <title>Chromosomal-level genome assembly of the orchid tree Bauhinia variegata (Leguminosae; Cercidoideae) supports the allotetraploid origin hypothesis of Bauhinia.</title>
        <authorList>
            <person name="Zhong Y."/>
            <person name="Chen Y."/>
            <person name="Zheng D."/>
            <person name="Pang J."/>
            <person name="Liu Y."/>
            <person name="Luo S."/>
            <person name="Meng S."/>
            <person name="Qian L."/>
            <person name="Wei D."/>
            <person name="Dai S."/>
            <person name="Zhou R."/>
        </authorList>
    </citation>
    <scope>NUCLEOTIDE SEQUENCE [LARGE SCALE GENOMIC DNA]</scope>
    <source>
        <strain evidence="1">BV-YZ2020</strain>
    </source>
</reference>
<gene>
    <name evidence="1" type="ORF">L6164_034973</name>
</gene>
<evidence type="ECO:0000313" key="1">
    <source>
        <dbReference type="EMBL" id="KAI4301724.1"/>
    </source>
</evidence>
<organism evidence="1 2">
    <name type="scientific">Bauhinia variegata</name>
    <name type="common">Purple orchid tree</name>
    <name type="synonym">Phanera variegata</name>
    <dbReference type="NCBI Taxonomy" id="167791"/>
    <lineage>
        <taxon>Eukaryota</taxon>
        <taxon>Viridiplantae</taxon>
        <taxon>Streptophyta</taxon>
        <taxon>Embryophyta</taxon>
        <taxon>Tracheophyta</taxon>
        <taxon>Spermatophyta</taxon>
        <taxon>Magnoliopsida</taxon>
        <taxon>eudicotyledons</taxon>
        <taxon>Gunneridae</taxon>
        <taxon>Pentapetalae</taxon>
        <taxon>rosids</taxon>
        <taxon>fabids</taxon>
        <taxon>Fabales</taxon>
        <taxon>Fabaceae</taxon>
        <taxon>Cercidoideae</taxon>
        <taxon>Cercideae</taxon>
        <taxon>Bauhiniinae</taxon>
        <taxon>Bauhinia</taxon>
    </lineage>
</organism>
<keyword evidence="2" id="KW-1185">Reference proteome</keyword>
<protein>
    <submittedName>
        <fullName evidence="1">Uncharacterized protein</fullName>
    </submittedName>
</protein>
<comment type="caution">
    <text evidence="1">The sequence shown here is derived from an EMBL/GenBank/DDBJ whole genome shotgun (WGS) entry which is preliminary data.</text>
</comment>
<proteinExistence type="predicted"/>
<name>A0ACB9KX46_BAUVA</name>
<accession>A0ACB9KX46</accession>